<evidence type="ECO:0000256" key="6">
    <source>
        <dbReference type="ARBA" id="ARBA00023170"/>
    </source>
</evidence>
<protein>
    <submittedName>
        <fullName evidence="8">Uncharacterized protein</fullName>
    </submittedName>
</protein>
<dbReference type="PANTHER" id="PTHR48053:SF47">
    <property type="entry name" value="RECEPTOR KINASE-LIKE PROTEIN XA21"/>
    <property type="match status" value="1"/>
</dbReference>
<comment type="subcellular location">
    <subcellularLocation>
        <location evidence="1">Membrane</location>
        <topology evidence="1">Single-pass type I membrane protein</topology>
    </subcellularLocation>
</comment>
<dbReference type="Proteomes" id="UP000657918">
    <property type="component" value="Unassembled WGS sequence"/>
</dbReference>
<dbReference type="InterPro" id="IPR032675">
    <property type="entry name" value="LRR_dom_sf"/>
</dbReference>
<evidence type="ECO:0000256" key="2">
    <source>
        <dbReference type="ARBA" id="ARBA00022614"/>
    </source>
</evidence>
<dbReference type="AlphaFoldDB" id="A0A835JK70"/>
<dbReference type="OrthoDB" id="852079at2759"/>
<organism evidence="8 9">
    <name type="scientific">Salix dunnii</name>
    <dbReference type="NCBI Taxonomy" id="1413687"/>
    <lineage>
        <taxon>Eukaryota</taxon>
        <taxon>Viridiplantae</taxon>
        <taxon>Streptophyta</taxon>
        <taxon>Embryophyta</taxon>
        <taxon>Tracheophyta</taxon>
        <taxon>Spermatophyta</taxon>
        <taxon>Magnoliopsida</taxon>
        <taxon>eudicotyledons</taxon>
        <taxon>Gunneridae</taxon>
        <taxon>Pentapetalae</taxon>
        <taxon>rosids</taxon>
        <taxon>fabids</taxon>
        <taxon>Malpighiales</taxon>
        <taxon>Salicaceae</taxon>
        <taxon>Saliceae</taxon>
        <taxon>Salix</taxon>
    </lineage>
</organism>
<dbReference type="GO" id="GO:0016020">
    <property type="term" value="C:membrane"/>
    <property type="evidence" value="ECO:0007669"/>
    <property type="project" value="UniProtKB-SubCell"/>
</dbReference>
<dbReference type="PANTHER" id="PTHR48053">
    <property type="entry name" value="LEUCINE RICH REPEAT FAMILY PROTEIN, EXPRESSED"/>
    <property type="match status" value="1"/>
</dbReference>
<name>A0A835JK70_9ROSI</name>
<dbReference type="InterPro" id="IPR051716">
    <property type="entry name" value="Plant_RL_S/T_kinase"/>
</dbReference>
<evidence type="ECO:0000256" key="7">
    <source>
        <dbReference type="ARBA" id="ARBA00023180"/>
    </source>
</evidence>
<accession>A0A835JK70</accession>
<evidence type="ECO:0000256" key="5">
    <source>
        <dbReference type="ARBA" id="ARBA00023136"/>
    </source>
</evidence>
<dbReference type="EMBL" id="JADGMS010000013">
    <property type="protein sequence ID" value="KAF9669954.1"/>
    <property type="molecule type" value="Genomic_DNA"/>
</dbReference>
<keyword evidence="7" id="KW-0325">Glycoprotein</keyword>
<sequence>MGKLQNLHKLYFLSNYIAGRIPVTHSNFSQLTLLDLSANDFEREVPEELGGEIQDGIGNMGALVTLNLPENYLDGTIPAACGKLRQLHRLNLGSNKLHGFLPNEMGQMEELDILDEMDMSKNKFSGAIPTLMGSCMSLNYLNLTNSMLEGTIPESLKKITFLKVLDLSFNHLTGSVPIWIAQNSMMEIFSFTYNRLTGEVPNIGSFQNFRISSLRNVGLCSGSALKVPHARLALSPGKNELVTLLAWCLGEAQYACERLENLYPEKWLIDGLDRRKRVAAAHPRHILVVKAGGTSK</sequence>
<reference evidence="8 9" key="1">
    <citation type="submission" date="2020-10" db="EMBL/GenBank/DDBJ databases">
        <title>Plant Genome Project.</title>
        <authorList>
            <person name="Zhang R.-G."/>
        </authorList>
    </citation>
    <scope>NUCLEOTIDE SEQUENCE [LARGE SCALE GENOMIC DNA]</scope>
    <source>
        <strain evidence="8">FAFU-HL-1</strain>
        <tissue evidence="8">Leaf</tissue>
    </source>
</reference>
<keyword evidence="6" id="KW-0675">Receptor</keyword>
<keyword evidence="3" id="KW-0732">Signal</keyword>
<gene>
    <name evidence="8" type="ORF">SADUNF_Sadunf13G0018300</name>
</gene>
<evidence type="ECO:0000256" key="4">
    <source>
        <dbReference type="ARBA" id="ARBA00022737"/>
    </source>
</evidence>
<dbReference type="SUPFAM" id="SSF52058">
    <property type="entry name" value="L domain-like"/>
    <property type="match status" value="1"/>
</dbReference>
<proteinExistence type="predicted"/>
<evidence type="ECO:0000313" key="9">
    <source>
        <dbReference type="Proteomes" id="UP000657918"/>
    </source>
</evidence>
<keyword evidence="9" id="KW-1185">Reference proteome</keyword>
<evidence type="ECO:0000256" key="3">
    <source>
        <dbReference type="ARBA" id="ARBA00022729"/>
    </source>
</evidence>
<evidence type="ECO:0000313" key="8">
    <source>
        <dbReference type="EMBL" id="KAF9669954.1"/>
    </source>
</evidence>
<keyword evidence="5" id="KW-0472">Membrane</keyword>
<dbReference type="Pfam" id="PF00560">
    <property type="entry name" value="LRR_1"/>
    <property type="match status" value="3"/>
</dbReference>
<keyword evidence="4" id="KW-0677">Repeat</keyword>
<keyword evidence="2" id="KW-0433">Leucine-rich repeat</keyword>
<comment type="caution">
    <text evidence="8">The sequence shown here is derived from an EMBL/GenBank/DDBJ whole genome shotgun (WGS) entry which is preliminary data.</text>
</comment>
<dbReference type="Gene3D" id="3.80.10.10">
    <property type="entry name" value="Ribonuclease Inhibitor"/>
    <property type="match status" value="3"/>
</dbReference>
<dbReference type="InterPro" id="IPR001611">
    <property type="entry name" value="Leu-rich_rpt"/>
</dbReference>
<dbReference type="FunFam" id="3.80.10.10:FF:000041">
    <property type="entry name" value="LRR receptor-like serine/threonine-protein kinase ERECTA"/>
    <property type="match status" value="1"/>
</dbReference>
<evidence type="ECO:0000256" key="1">
    <source>
        <dbReference type="ARBA" id="ARBA00004479"/>
    </source>
</evidence>